<dbReference type="InterPro" id="IPR013783">
    <property type="entry name" value="Ig-like_fold"/>
</dbReference>
<proteinExistence type="inferred from homology"/>
<keyword evidence="3 9" id="KW-0812">Transmembrane</keyword>
<evidence type="ECO:0000256" key="9">
    <source>
        <dbReference type="SAM" id="Phobius"/>
    </source>
</evidence>
<organism evidence="11 12">
    <name type="scientific">Engystomops pustulosus</name>
    <name type="common">Tungara frog</name>
    <name type="synonym">Physalaemus pustulosus</name>
    <dbReference type="NCBI Taxonomy" id="76066"/>
    <lineage>
        <taxon>Eukaryota</taxon>
        <taxon>Metazoa</taxon>
        <taxon>Chordata</taxon>
        <taxon>Craniata</taxon>
        <taxon>Vertebrata</taxon>
        <taxon>Euteleostomi</taxon>
        <taxon>Amphibia</taxon>
        <taxon>Batrachia</taxon>
        <taxon>Anura</taxon>
        <taxon>Neobatrachia</taxon>
        <taxon>Hyloidea</taxon>
        <taxon>Leptodactylidae</taxon>
        <taxon>Leiuperinae</taxon>
        <taxon>Engystomops</taxon>
    </lineage>
</organism>
<dbReference type="InterPro" id="IPR003599">
    <property type="entry name" value="Ig_sub"/>
</dbReference>
<keyword evidence="12" id="KW-1185">Reference proteome</keyword>
<evidence type="ECO:0000313" key="11">
    <source>
        <dbReference type="EMBL" id="KAG8560321.1"/>
    </source>
</evidence>
<keyword evidence="4" id="KW-0677">Repeat</keyword>
<dbReference type="InterPro" id="IPR013151">
    <property type="entry name" value="Immunoglobulin_dom"/>
</dbReference>
<dbReference type="InterPro" id="IPR036179">
    <property type="entry name" value="Ig-like_dom_sf"/>
</dbReference>
<dbReference type="GO" id="GO:0042734">
    <property type="term" value="C:presynaptic membrane"/>
    <property type="evidence" value="ECO:0007669"/>
    <property type="project" value="TreeGrafter"/>
</dbReference>
<feature type="transmembrane region" description="Helical" evidence="9">
    <location>
        <begin position="180"/>
        <end position="205"/>
    </location>
</feature>
<dbReference type="PROSITE" id="PS50835">
    <property type="entry name" value="IG_LIKE"/>
    <property type="match status" value="1"/>
</dbReference>
<evidence type="ECO:0000256" key="5">
    <source>
        <dbReference type="ARBA" id="ARBA00022989"/>
    </source>
</evidence>
<keyword evidence="5 9" id="KW-1133">Transmembrane helix</keyword>
<comment type="similarity">
    <text evidence="2">Belongs to the nectin family.</text>
</comment>
<dbReference type="SUPFAM" id="SSF48726">
    <property type="entry name" value="Immunoglobulin"/>
    <property type="match status" value="2"/>
</dbReference>
<feature type="region of interest" description="Disordered" evidence="8">
    <location>
        <begin position="215"/>
        <end position="247"/>
    </location>
</feature>
<comment type="subcellular location">
    <subcellularLocation>
        <location evidence="1">Membrane</location>
        <topology evidence="1">Single-pass type I membrane protein</topology>
    </subcellularLocation>
</comment>
<dbReference type="AlphaFoldDB" id="A0AAV7AG61"/>
<comment type="caution">
    <text evidence="11">The sequence shown here is derived from an EMBL/GenBank/DDBJ whole genome shotgun (WGS) entry which is preliminary data.</text>
</comment>
<evidence type="ECO:0000313" key="12">
    <source>
        <dbReference type="Proteomes" id="UP000824782"/>
    </source>
</evidence>
<evidence type="ECO:0000256" key="7">
    <source>
        <dbReference type="ARBA" id="ARBA00023319"/>
    </source>
</evidence>
<protein>
    <recommendedName>
        <fullName evidence="10">Ig-like domain-containing protein</fullName>
    </recommendedName>
</protein>
<keyword evidence="6 9" id="KW-0472">Membrane</keyword>
<dbReference type="InterPro" id="IPR003585">
    <property type="entry name" value="Neurexin-like"/>
</dbReference>
<feature type="domain" description="Ig-like" evidence="10">
    <location>
        <begin position="80"/>
        <end position="166"/>
    </location>
</feature>
<dbReference type="Proteomes" id="UP000824782">
    <property type="component" value="Unassembled WGS sequence"/>
</dbReference>
<sequence>MPVRTAKAMVTVLGVPQEPQITGYDDHPRNKRKRNEMHDQVAANQVHHHGGARNSETRDANGKTFTVVSLISFPVTKADDQVEITCTVGHESMPNTFKSSSQKLQVLCKPMKYTWMRKNSELPNTVITDHNSLVFQNLNKSDSGTYMCQVSNPLGDYIAEYKLDVNDPSPIPSQSSIDHAVIGGVVAVIAFLLFCLLIVLGRYLIRHKGTYLTHEAKGSDDAPDADTAIINAEGGQGGSDDKKEYFI</sequence>
<dbReference type="GO" id="GO:0007156">
    <property type="term" value="P:homophilic cell adhesion via plasma membrane adhesion molecules"/>
    <property type="evidence" value="ECO:0007669"/>
    <property type="project" value="TreeGrafter"/>
</dbReference>
<dbReference type="SMART" id="SM00409">
    <property type="entry name" value="IG"/>
    <property type="match status" value="1"/>
</dbReference>
<dbReference type="PANTHER" id="PTHR45889">
    <property type="entry name" value="IG-LIKE DOMAIN-CONTAINING PROTEIN"/>
    <property type="match status" value="1"/>
</dbReference>
<keyword evidence="7" id="KW-0393">Immunoglobulin domain</keyword>
<evidence type="ECO:0000256" key="8">
    <source>
        <dbReference type="SAM" id="MobiDB-lite"/>
    </source>
</evidence>
<dbReference type="CDD" id="cd00096">
    <property type="entry name" value="Ig"/>
    <property type="match status" value="1"/>
</dbReference>
<dbReference type="InterPro" id="IPR007110">
    <property type="entry name" value="Ig-like_dom"/>
</dbReference>
<gene>
    <name evidence="11" type="ORF">GDO81_014915</name>
</gene>
<dbReference type="PANTHER" id="PTHR45889:SF5">
    <property type="entry name" value="CELL ADHESION MOLECULE 3"/>
    <property type="match status" value="1"/>
</dbReference>
<evidence type="ECO:0000259" key="10">
    <source>
        <dbReference type="PROSITE" id="PS50835"/>
    </source>
</evidence>
<evidence type="ECO:0000256" key="4">
    <source>
        <dbReference type="ARBA" id="ARBA00022737"/>
    </source>
</evidence>
<evidence type="ECO:0000256" key="2">
    <source>
        <dbReference type="ARBA" id="ARBA00007810"/>
    </source>
</evidence>
<evidence type="ECO:0000256" key="6">
    <source>
        <dbReference type="ARBA" id="ARBA00023136"/>
    </source>
</evidence>
<dbReference type="Pfam" id="PF00047">
    <property type="entry name" value="ig"/>
    <property type="match status" value="1"/>
</dbReference>
<dbReference type="InterPro" id="IPR003598">
    <property type="entry name" value="Ig_sub2"/>
</dbReference>
<dbReference type="EMBL" id="WNYA01000007">
    <property type="protein sequence ID" value="KAG8560321.1"/>
    <property type="molecule type" value="Genomic_DNA"/>
</dbReference>
<reference evidence="11" key="1">
    <citation type="thesis" date="2020" institute="ProQuest LLC" country="789 East Eisenhower Parkway, Ann Arbor, MI, USA">
        <title>Comparative Genomics and Chromosome Evolution.</title>
        <authorList>
            <person name="Mudd A.B."/>
        </authorList>
    </citation>
    <scope>NUCLEOTIDE SEQUENCE</scope>
    <source>
        <strain evidence="11">237g6f4</strain>
        <tissue evidence="11">Blood</tissue>
    </source>
</reference>
<accession>A0AAV7AG61</accession>
<name>A0AAV7AG61_ENGPU</name>
<dbReference type="SMART" id="SM00294">
    <property type="entry name" value="4.1m"/>
    <property type="match status" value="1"/>
</dbReference>
<evidence type="ECO:0000256" key="1">
    <source>
        <dbReference type="ARBA" id="ARBA00004479"/>
    </source>
</evidence>
<dbReference type="SMART" id="SM00408">
    <property type="entry name" value="IGc2"/>
    <property type="match status" value="1"/>
</dbReference>
<dbReference type="Gene3D" id="2.60.40.10">
    <property type="entry name" value="Immunoglobulins"/>
    <property type="match status" value="2"/>
</dbReference>
<evidence type="ECO:0000256" key="3">
    <source>
        <dbReference type="ARBA" id="ARBA00022692"/>
    </source>
</evidence>